<feature type="domain" description="DUF4349" evidence="2">
    <location>
        <begin position="45"/>
        <end position="250"/>
    </location>
</feature>
<gene>
    <name evidence="3" type="ordered locus">CA2559_03115</name>
</gene>
<dbReference type="STRING" id="216432.CA2559_03115"/>
<name>A3U645_CROAH</name>
<keyword evidence="4" id="KW-1185">Reference proteome</keyword>
<keyword evidence="1" id="KW-0472">Membrane</keyword>
<organism evidence="3 4">
    <name type="scientific">Croceibacter atlanticus (strain ATCC BAA-628 / JCM 21780 / CIP 108009 / IAM 15332 / KCTC 12090 / HTCC2559)</name>
    <dbReference type="NCBI Taxonomy" id="216432"/>
    <lineage>
        <taxon>Bacteria</taxon>
        <taxon>Pseudomonadati</taxon>
        <taxon>Bacteroidota</taxon>
        <taxon>Flavobacteriia</taxon>
        <taxon>Flavobacteriales</taxon>
        <taxon>Flavobacteriaceae</taxon>
        <taxon>Croceibacter</taxon>
    </lineage>
</organism>
<dbReference type="Proteomes" id="UP000002297">
    <property type="component" value="Chromosome"/>
</dbReference>
<proteinExistence type="predicted"/>
<dbReference type="InterPro" id="IPR025645">
    <property type="entry name" value="DUF4349"/>
</dbReference>
<evidence type="ECO:0000313" key="3">
    <source>
        <dbReference type="EMBL" id="EAP87712.1"/>
    </source>
</evidence>
<sequence length="263" mass="30072">MVLACGENSTESFSKEFTIENSEDYLEETIIETTTTPNLNTSQEQKIIKTGVLEFQTQNLSKTYSQIKALLNTYEGYIQTDNSGKNYNRQYQNLQVRIPSKNFQVIIDSISQSVNYFDTKSISRQDVTEEFIDLTARLKAKRELESRYIQLLSKANTVKEILEIERELSTIREDIEAKQGRLEYLQSQVSYSTLNINFYKEISNTGITVSYGTKIVNALKSGWFGISSVFLGILTLWPLLIIGLVVAIVIRHWLKSSNKNTSK</sequence>
<reference evidence="3 4" key="1">
    <citation type="journal article" date="2010" name="J. Bacteriol.">
        <title>The complete genome sequence of Croceibacter atlanticus HTCC2559T.</title>
        <authorList>
            <person name="Oh H.M."/>
            <person name="Kang I."/>
            <person name="Ferriera S."/>
            <person name="Giovannoni S.J."/>
            <person name="Cho J.C."/>
        </authorList>
    </citation>
    <scope>NUCLEOTIDE SEQUENCE [LARGE SCALE GENOMIC DNA]</scope>
    <source>
        <strain evidence="4">ATCC BAA-628 / HTCC2559 / KCTC 12090</strain>
    </source>
</reference>
<dbReference type="KEGG" id="cat:CA2559_03115"/>
<keyword evidence="1" id="KW-0812">Transmembrane</keyword>
<dbReference type="HOGENOM" id="CLU_046535_2_1_10"/>
<evidence type="ECO:0000313" key="4">
    <source>
        <dbReference type="Proteomes" id="UP000002297"/>
    </source>
</evidence>
<dbReference type="AlphaFoldDB" id="A3U645"/>
<accession>A3U645</accession>
<protein>
    <recommendedName>
        <fullName evidence="2">DUF4349 domain-containing protein</fullName>
    </recommendedName>
</protein>
<dbReference type="eggNOG" id="COG3206">
    <property type="taxonomic scope" value="Bacteria"/>
</dbReference>
<dbReference type="Pfam" id="PF14257">
    <property type="entry name" value="DUF4349"/>
    <property type="match status" value="1"/>
</dbReference>
<evidence type="ECO:0000256" key="1">
    <source>
        <dbReference type="SAM" id="Phobius"/>
    </source>
</evidence>
<dbReference type="EMBL" id="CP002046">
    <property type="protein sequence ID" value="EAP87712.1"/>
    <property type="molecule type" value="Genomic_DNA"/>
</dbReference>
<feature type="transmembrane region" description="Helical" evidence="1">
    <location>
        <begin position="223"/>
        <end position="250"/>
    </location>
</feature>
<evidence type="ECO:0000259" key="2">
    <source>
        <dbReference type="Pfam" id="PF14257"/>
    </source>
</evidence>
<keyword evidence="1" id="KW-1133">Transmembrane helix</keyword>